<organism evidence="2 3">
    <name type="scientific">Pleurodeles waltl</name>
    <name type="common">Iberian ribbed newt</name>
    <dbReference type="NCBI Taxonomy" id="8319"/>
    <lineage>
        <taxon>Eukaryota</taxon>
        <taxon>Metazoa</taxon>
        <taxon>Chordata</taxon>
        <taxon>Craniata</taxon>
        <taxon>Vertebrata</taxon>
        <taxon>Euteleostomi</taxon>
        <taxon>Amphibia</taxon>
        <taxon>Batrachia</taxon>
        <taxon>Caudata</taxon>
        <taxon>Salamandroidea</taxon>
        <taxon>Salamandridae</taxon>
        <taxon>Pleurodelinae</taxon>
        <taxon>Pleurodeles</taxon>
    </lineage>
</organism>
<accession>A0AAV7WMP6</accession>
<name>A0AAV7WMP6_PLEWA</name>
<dbReference type="EMBL" id="JANPWB010000001">
    <property type="protein sequence ID" value="KAJ1215358.1"/>
    <property type="molecule type" value="Genomic_DNA"/>
</dbReference>
<feature type="compositionally biased region" description="Basic and acidic residues" evidence="1">
    <location>
        <begin position="90"/>
        <end position="102"/>
    </location>
</feature>
<keyword evidence="3" id="KW-1185">Reference proteome</keyword>
<feature type="region of interest" description="Disordered" evidence="1">
    <location>
        <begin position="59"/>
        <end position="102"/>
    </location>
</feature>
<evidence type="ECO:0000313" key="2">
    <source>
        <dbReference type="EMBL" id="KAJ1215358.1"/>
    </source>
</evidence>
<dbReference type="Proteomes" id="UP001066276">
    <property type="component" value="Chromosome 1_1"/>
</dbReference>
<evidence type="ECO:0000256" key="1">
    <source>
        <dbReference type="SAM" id="MobiDB-lite"/>
    </source>
</evidence>
<reference evidence="2" key="1">
    <citation type="journal article" date="2022" name="bioRxiv">
        <title>Sequencing and chromosome-scale assembly of the giantPleurodeles waltlgenome.</title>
        <authorList>
            <person name="Brown T."/>
            <person name="Elewa A."/>
            <person name="Iarovenko S."/>
            <person name="Subramanian E."/>
            <person name="Araus A.J."/>
            <person name="Petzold A."/>
            <person name="Susuki M."/>
            <person name="Suzuki K.-i.T."/>
            <person name="Hayashi T."/>
            <person name="Toyoda A."/>
            <person name="Oliveira C."/>
            <person name="Osipova E."/>
            <person name="Leigh N.D."/>
            <person name="Simon A."/>
            <person name="Yun M.H."/>
        </authorList>
    </citation>
    <scope>NUCLEOTIDE SEQUENCE</scope>
    <source>
        <strain evidence="2">20211129_DDA</strain>
        <tissue evidence="2">Liver</tissue>
    </source>
</reference>
<sequence length="140" mass="14836">MSLGPPPGTRSPQILLQDLELVGALHVTPCPGGPAAPYLLARAPTWFLSRKNVFWEASPRGRLQARHGSQCSPPQPPRTPSPGRAARSKPVGEIRKGMPRADTHCRYGSPGLCQTADTGAVLPVPCAAPCSYPLSPEIAR</sequence>
<dbReference type="AlphaFoldDB" id="A0AAV7WMP6"/>
<protein>
    <submittedName>
        <fullName evidence="2">Uncharacterized protein</fullName>
    </submittedName>
</protein>
<evidence type="ECO:0000313" key="3">
    <source>
        <dbReference type="Proteomes" id="UP001066276"/>
    </source>
</evidence>
<comment type="caution">
    <text evidence="2">The sequence shown here is derived from an EMBL/GenBank/DDBJ whole genome shotgun (WGS) entry which is preliminary data.</text>
</comment>
<proteinExistence type="predicted"/>
<gene>
    <name evidence="2" type="ORF">NDU88_002967</name>
</gene>